<evidence type="ECO:0000313" key="4">
    <source>
        <dbReference type="Proteomes" id="UP000067738"/>
    </source>
</evidence>
<dbReference type="KEGG" id="mmil:sm9_1257"/>
<name>A0A0U2L5R0_9EURY</name>
<dbReference type="OrthoDB" id="77302at2157"/>
<evidence type="ECO:0000259" key="2">
    <source>
        <dbReference type="Pfam" id="PF13240"/>
    </source>
</evidence>
<keyword evidence="4" id="KW-1185">Reference proteome</keyword>
<dbReference type="EMBL" id="CP011266">
    <property type="protein sequence ID" value="ALT69038.1"/>
    <property type="molecule type" value="Genomic_DNA"/>
</dbReference>
<dbReference type="Proteomes" id="UP000067738">
    <property type="component" value="Chromosome"/>
</dbReference>
<proteinExistence type="predicted"/>
<feature type="domain" description="Zinc-ribbon" evidence="2">
    <location>
        <begin position="2"/>
        <end position="25"/>
    </location>
</feature>
<keyword evidence="1" id="KW-0472">Membrane</keyword>
<gene>
    <name evidence="3" type="ORF">sm9_1257</name>
</gene>
<sequence>MFCDKCGEKIEDESAKFCRNCGASLSNYVKEEKPKPLPVMKRDKTKILNFIKSRNFLIIILICIIVILSALFVNEMFMKDLDPRQGFELISNENNVSLYHNSKDNVYMEVKEADNPNTSYSIDDVAGKKANVTCWFKKYTITCYKPIEKSSSTPSIQERYPYANPEAVVTLATMEAAYYVNKVEPYQLYLNGMLRDNNLKAIDNGVVDLYS</sequence>
<protein>
    <recommendedName>
        <fullName evidence="2">Zinc-ribbon domain-containing protein</fullName>
    </recommendedName>
</protein>
<dbReference type="RefSeq" id="WP_058739304.1">
    <property type="nucleotide sequence ID" value="NZ_CP011266.1"/>
</dbReference>
<reference evidence="3 4" key="1">
    <citation type="submission" date="2015-04" db="EMBL/GenBank/DDBJ databases">
        <title>The complete genome sequence of the rumen methanogen Methanobrevibacter millerae SM9.</title>
        <authorList>
            <person name="Leahy S.C."/>
            <person name="Kelly W.J."/>
            <person name="Pacheco D.M."/>
            <person name="Li D."/>
            <person name="Altermann E."/>
            <person name="Attwood G.T."/>
        </authorList>
    </citation>
    <scope>NUCLEOTIDE SEQUENCE [LARGE SCALE GENOMIC DNA]</scope>
    <source>
        <strain evidence="3 4">SM9</strain>
    </source>
</reference>
<dbReference type="Pfam" id="PF13240">
    <property type="entry name" value="Zn_Ribbon_1"/>
    <property type="match status" value="1"/>
</dbReference>
<dbReference type="InterPro" id="IPR026870">
    <property type="entry name" value="Zinc_ribbon_dom"/>
</dbReference>
<dbReference type="PATRIC" id="fig|230361.4.peg.1301"/>
<keyword evidence="1" id="KW-0812">Transmembrane</keyword>
<evidence type="ECO:0000313" key="3">
    <source>
        <dbReference type="EMBL" id="ALT69038.1"/>
    </source>
</evidence>
<dbReference type="AlphaFoldDB" id="A0A0U2L5R0"/>
<accession>A0A0U2L5R0</accession>
<dbReference type="GeneID" id="26736213"/>
<evidence type="ECO:0000256" key="1">
    <source>
        <dbReference type="SAM" id="Phobius"/>
    </source>
</evidence>
<organism evidence="3 4">
    <name type="scientific">Methanobrevibacter millerae</name>
    <dbReference type="NCBI Taxonomy" id="230361"/>
    <lineage>
        <taxon>Archaea</taxon>
        <taxon>Methanobacteriati</taxon>
        <taxon>Methanobacteriota</taxon>
        <taxon>Methanomada group</taxon>
        <taxon>Methanobacteria</taxon>
        <taxon>Methanobacteriales</taxon>
        <taxon>Methanobacteriaceae</taxon>
        <taxon>Methanobrevibacter</taxon>
    </lineage>
</organism>
<keyword evidence="1" id="KW-1133">Transmembrane helix</keyword>
<feature type="transmembrane region" description="Helical" evidence="1">
    <location>
        <begin position="56"/>
        <end position="74"/>
    </location>
</feature>